<evidence type="ECO:0000313" key="2">
    <source>
        <dbReference type="Proteomes" id="UP001164250"/>
    </source>
</evidence>
<comment type="caution">
    <text evidence="1">The sequence shown here is derived from an EMBL/GenBank/DDBJ whole genome shotgun (WGS) entry which is preliminary data.</text>
</comment>
<sequence length="118" mass="12949">MAGNRDDFEDAEDDVGLSLEKLNLGPKKKLLVISPSGVLIHRAHLANNSSIPNARTPDAHYGGHLGPKGELAKYLEGLAEADDVQSHVKENPFGQPAVNPSHPDWGFYCKVIRELRRE</sequence>
<organism evidence="1 2">
    <name type="scientific">Pistacia atlantica</name>
    <dbReference type="NCBI Taxonomy" id="434234"/>
    <lineage>
        <taxon>Eukaryota</taxon>
        <taxon>Viridiplantae</taxon>
        <taxon>Streptophyta</taxon>
        <taxon>Embryophyta</taxon>
        <taxon>Tracheophyta</taxon>
        <taxon>Spermatophyta</taxon>
        <taxon>Magnoliopsida</taxon>
        <taxon>eudicotyledons</taxon>
        <taxon>Gunneridae</taxon>
        <taxon>Pentapetalae</taxon>
        <taxon>rosids</taxon>
        <taxon>malvids</taxon>
        <taxon>Sapindales</taxon>
        <taxon>Anacardiaceae</taxon>
        <taxon>Pistacia</taxon>
    </lineage>
</organism>
<accession>A0ACC1APW7</accession>
<evidence type="ECO:0000313" key="1">
    <source>
        <dbReference type="EMBL" id="KAJ0088749.1"/>
    </source>
</evidence>
<protein>
    <submittedName>
        <fullName evidence="1">Uncharacterized protein</fullName>
    </submittedName>
</protein>
<keyword evidence="2" id="KW-1185">Reference proteome</keyword>
<reference evidence="2" key="1">
    <citation type="journal article" date="2023" name="G3 (Bethesda)">
        <title>Genome assembly and association tests identify interacting loci associated with vigor, precocity, and sex in interspecific pistachio rootstocks.</title>
        <authorList>
            <person name="Palmer W."/>
            <person name="Jacygrad E."/>
            <person name="Sagayaradj S."/>
            <person name="Cavanaugh K."/>
            <person name="Han R."/>
            <person name="Bertier L."/>
            <person name="Beede B."/>
            <person name="Kafkas S."/>
            <person name="Golino D."/>
            <person name="Preece J."/>
            <person name="Michelmore R."/>
        </authorList>
    </citation>
    <scope>NUCLEOTIDE SEQUENCE [LARGE SCALE GENOMIC DNA]</scope>
</reference>
<name>A0ACC1APW7_9ROSI</name>
<dbReference type="EMBL" id="CM047905">
    <property type="protein sequence ID" value="KAJ0088749.1"/>
    <property type="molecule type" value="Genomic_DNA"/>
</dbReference>
<dbReference type="Proteomes" id="UP001164250">
    <property type="component" value="Chromosome 9"/>
</dbReference>
<gene>
    <name evidence="1" type="ORF">Patl1_32357</name>
</gene>
<proteinExistence type="predicted"/>